<dbReference type="Gene3D" id="2.40.128.140">
    <property type="entry name" value="Outer membrane protein"/>
    <property type="match status" value="1"/>
</dbReference>
<evidence type="ECO:0000313" key="2">
    <source>
        <dbReference type="Proteomes" id="UP000324595"/>
    </source>
</evidence>
<proteinExistence type="predicted"/>
<organism evidence="1 2">
    <name type="scientific">Fodinibius salinus</name>
    <dbReference type="NCBI Taxonomy" id="860790"/>
    <lineage>
        <taxon>Bacteria</taxon>
        <taxon>Pseudomonadati</taxon>
        <taxon>Balneolota</taxon>
        <taxon>Balneolia</taxon>
        <taxon>Balneolales</taxon>
        <taxon>Balneolaceae</taxon>
        <taxon>Fodinibius</taxon>
    </lineage>
</organism>
<dbReference type="EMBL" id="VNHY01000004">
    <property type="protein sequence ID" value="TYP92123.1"/>
    <property type="molecule type" value="Genomic_DNA"/>
</dbReference>
<dbReference type="Pfam" id="PF09982">
    <property type="entry name" value="LpxR"/>
    <property type="match status" value="1"/>
</dbReference>
<sequence>MALRNTQLPAILFIICIWCGAISVSYGQANTDKKFQNQISASTINDNFLPPYQDYYFTNGLHLSYSRLVNSDFFLSNIMSGEQRKQILRFTLGQEIYTPRLIRAQTIANIDRPYAGYLFLTSTLDTFWRRQNYLQLGLTLGVIGPSAGGEQLQKKWHKWFGFPQPLGWQFQIQNLPVANINMDYKYSFPLSSSADIISNTGFRAGTAFNDLSAGAKLRLGDINAIDHSVATASQLQKKGKDTPADHHKKEWFVFLGVNNTFVLHNALIEGNTFDSTKQAYIKEAEPYLLTISGGFEYALPVVSWRLVMSQLSPEVKGGRRHNIVRVSMAVRF</sequence>
<dbReference type="OrthoDB" id="622552at2"/>
<evidence type="ECO:0008006" key="3">
    <source>
        <dbReference type="Google" id="ProtNLM"/>
    </source>
</evidence>
<reference evidence="1 2" key="1">
    <citation type="submission" date="2019-07" db="EMBL/GenBank/DDBJ databases">
        <title>Genomic Encyclopedia of Archaeal and Bacterial Type Strains, Phase II (KMG-II): from individual species to whole genera.</title>
        <authorList>
            <person name="Goeker M."/>
        </authorList>
    </citation>
    <scope>NUCLEOTIDE SEQUENCE [LARGE SCALE GENOMIC DNA]</scope>
    <source>
        <strain evidence="1 2">DSM 21935</strain>
    </source>
</reference>
<gene>
    <name evidence="1" type="ORF">LX73_2373</name>
</gene>
<name>A0A5D3YGI8_9BACT</name>
<dbReference type="InterPro" id="IPR037107">
    <property type="entry name" value="Put_OMP_sf"/>
</dbReference>
<dbReference type="RefSeq" id="WP_148899684.1">
    <property type="nucleotide sequence ID" value="NZ_VNHY01000004.1"/>
</dbReference>
<protein>
    <recommendedName>
        <fullName evidence="3">Lipid A deacylase LpxR family protein</fullName>
    </recommendedName>
</protein>
<dbReference type="AlphaFoldDB" id="A0A5D3YGI8"/>
<evidence type="ECO:0000313" key="1">
    <source>
        <dbReference type="EMBL" id="TYP92123.1"/>
    </source>
</evidence>
<comment type="caution">
    <text evidence="1">The sequence shown here is derived from an EMBL/GenBank/DDBJ whole genome shotgun (WGS) entry which is preliminary data.</text>
</comment>
<dbReference type="Proteomes" id="UP000324595">
    <property type="component" value="Unassembled WGS sequence"/>
</dbReference>
<dbReference type="InterPro" id="IPR018707">
    <property type="entry name" value="LpxR"/>
</dbReference>
<keyword evidence="2" id="KW-1185">Reference proteome</keyword>
<accession>A0A5D3YGI8</accession>